<feature type="compositionally biased region" description="Polar residues" evidence="2">
    <location>
        <begin position="475"/>
        <end position="509"/>
    </location>
</feature>
<feature type="compositionally biased region" description="Low complexity" evidence="2">
    <location>
        <begin position="1315"/>
        <end position="1328"/>
    </location>
</feature>
<feature type="compositionally biased region" description="Polar residues" evidence="2">
    <location>
        <begin position="877"/>
        <end position="893"/>
    </location>
</feature>
<feature type="compositionally biased region" description="Low complexity" evidence="2">
    <location>
        <begin position="528"/>
        <end position="567"/>
    </location>
</feature>
<feature type="compositionally biased region" description="Polar residues" evidence="2">
    <location>
        <begin position="568"/>
        <end position="582"/>
    </location>
</feature>
<feature type="compositionally biased region" description="Low complexity" evidence="2">
    <location>
        <begin position="717"/>
        <end position="727"/>
    </location>
</feature>
<gene>
    <name evidence="5" type="ORF">ATK30_8959</name>
</gene>
<dbReference type="InterPro" id="IPR057746">
    <property type="entry name" value="CpnT-like_N"/>
</dbReference>
<feature type="compositionally biased region" description="Low complexity" evidence="2">
    <location>
        <begin position="828"/>
        <end position="858"/>
    </location>
</feature>
<feature type="compositionally biased region" description="Gly residues" evidence="2">
    <location>
        <begin position="317"/>
        <end position="328"/>
    </location>
</feature>
<feature type="compositionally biased region" description="Polar residues" evidence="2">
    <location>
        <begin position="1069"/>
        <end position="1084"/>
    </location>
</feature>
<sequence length="5326" mass="559267">MSLMVDPSLNWVFYIIAGDAWPQGDEDKARELAAEWDQVAQEISAAGTGFSQLAEQVVANVGGDVATNFADYANKLSTMGAGFSYRAQQQAAALREYALNVENAKYGILISIAVTAADLIWAMTNPFTAPLIPGIWAAGRTAVMQIERSLMSRLMSLLSRVAREAAQEAAEEAAEEMLAEFIQIAQGNRDGFDWKQIGQNAALGGIGGAFAAGAHSGLGKWGHNVFGAAGVEAATEVVVGLAGAGLFGGDLDSLGWGALNGGLTGAATHGAHHAGENLHNKLTGGGDGGGQGKGPNDPGGESGTGNIKVDPVNGPSAPGGSGDPGGPGDSSDSGSRGGVGPGGSDGSSGPGGVSPGGSHSTSSPGCVGPGGSNTSSGTGGVGPGGSHSTSSPGGVAPGGSHSTSGPSGAGPGGSNTSNGSGNNAAHSDSQNNSHSAGNNQAPSNSSASNARGGSTSNSANNSHSTGDHNSAAGPNPTSGPNATSGTGHAGSTNLPSGSQPTGNATSPGHSTTDNSTSSSSPNPEGNHNPTGTSTSNPANTPNTTSNAPTNGTEGNSAQSPQSPSSNPTRDTATSGNNPTGDTASPGGMNHSTTPPGTNPGVENQGGRTTGPSGVQSLSPNSNPSIVPGTTVGNQNTNPGASPHPNPGSNTAPAPGTGADPSLGSTSASTNHGANGTDHHAAPPPSTSDSVKTGSPTPPPAAPDHAGPRDATPPPAPNSAATGNPPASTNGHTSGGGHPLSPTATSGSNSPTPQHDTGLPGFGGPQTAAPHSATDPSQANVSSNPTTRPGLETAPNSPDRTNPAPATNAPSTPAHGSNGTPSPNPSPSPSITTSPTPSPSPSITTSPTPSPSPSITTSPTPSPGLNVTASPTPAHGPNITTSPNPNITGANPSADSVRAPGSTATTTGSANPSTSPNPSTKPDSPASADPATTPQPKPVPPPTSASVKGIDSIPSPAPKTTVNDPNHVPVTPEHASPGPTTGNPHHPTDPVTNTAPKPATDTKPSQNPANPDPAASPDSHPAANPDPDTVPARTADPNPADSEAPNPATGRDPSTNPADSQSPKPGPNPATGTGTSPNAAGNPSPNRAAHPVADPATDSTSKPTAKPDSTPSAPTDPATAVNSGVASSPTPSSKTSPNPAISAKPAAELTPGSPASTSPKNGPAPSPAKPIGTTPTPAPRSRDTAAEDRHTPVTAPKKPTTAANPPRHDLHTPVGAPKKPNPATNPHSSNVHTPAAATKKPNPTANPQSGNVRTPADAPNKPNPTENPRSSNLHTPAAPKKPNPTANPQSSNLHTPAAPKKPNPAPNPHPHNLHTPIAAPKKPAIAGPGPNVGKHPPVNGGKGDFAQHLKNFKFTVVHETGIIGDLGTRNENNQNSIGVVATVAATPNDNLQAIAEKYSAGFTGNSSDGRFGLVIGVNGTPGSEQAISQKIQQFQNTWDNRFPVAIIGFTWKHPSNPNIDQKTIPYGGIRETIVRNPVTEKLAAQIREAGGDNEVYLHTGDADVHSLDTRNGPLFDVVNTAVQQNPEGPPEVISGGYHVRPEDGDLANRAAQLDLDVRQALAGVDSRSVYFPEPNTFVRMQGNKLENDATFGTKNPNTGHFDYGAKEGQGLVDSVLAQRNPSWQYSDHPAAIAKFSSDLAIQTDGSRIAGKVGTDPDGITALTQSHANETTWSDQIGHYLGNHTTLDPNLAKIAAKAAFHGITPSGPTPKRPEVFSEVVANLPKNERTSLVKGMKENVDDGKKLADLTLATRQALVDNLSGNRPANTQTPAAAPKNHTPENAAPKPDQAKSLPGPNDWNGRRDTAPVTRFSSERFDPVKNIAEQFAGNRAGLKGGQLAGAMAHIRFDVRRFEIAPGQWVREHTIPIDLTSHSGSVSSEQREQFVQNVQAHLDDWVNRASRLPGGDQLHVSLDVRVADDVHPDDTGWQADPRRRIPVNLHDSTVDPDTPETNQLNWDVHDSAFGVTHELMHFLGLGDGYKNDEMLFNREDQPGVMGPGAWHDSRLNPGNLAQLEQVSNTANIRDHHLGDAPAPHPRPHQDDHRSQPEPEAKPNLHTPVKAPPEPAAGPTPETHDRQQTGVQLDSEHGARAVRESNPKASASVANRVKPRDFSPDEKAAVSAALQHYAPIIGDQRQNSSRAGIEQEVQHIGAVNFGIENGQLSPGMAGEYIGSHRTVNVYAMAGFARDFGGGSREVEGMVTHELSHGLLKYALDDYTKHVGVWNEDGTPKRAPGAEPPTDPKFRSDFEDFAGSIRTHLAAPGKLAADAPRRSEFIKQLEERHPDVFEKRGETDLIRVRAARIAQELRKDNLSAFNERTGYWTADGFPAFAGERPITRYGATNPNEDMAEAAKFYFLDPDRLRAEAPQRAAFFDQLVSDWTPHQNDAVLVSDEHTEETPDNRPLSERLPAFVRDGKALGSVVPVDVRGAKDVGTSIENLIHRLNPQQQNPPRTHGVDAITDSLSGPEFESFMGDGRKSMVRAGEKWYEVHVTAEPDFGSVNADQIAKLPQPTIGDVKNEVKTTHASPNTDTTAKAVGTSYFAMFPAGPYASVGGTAQLASPSAEHTGTTTGTDQRVIRTAGDMQRADAPVTYRITVRNETGGLVGSTVDGHVGLVLSTDLANLKQEETVGPPEPKPDWAKKIEFLSPEALDFDENALFDQVSKNLHPSVTKFGAPGRTSLREFLSRGGVRSMLGTALQGSPVVSNDLLSPHGTHRDAVQLEARPTKVEYLGTIPGDSELRFNDSAVNGGSTTVSSKYGGEVNAIFGGGSYVPGTVGGVGGVSGSYSRKVNQQSTSGTSFTNKSTVNAKGDIGLYKVTVDLDVTTSNGEKTTVQATSYTRMGLPEAKAQGLPVPKHTPTKFKDVGARYEPPYLAAAVAAGTARPGSFEPATRVQPQIENALRNLPGADKFLPRWDKFQSDSQGSSRDIAERFANLRKITSTFSAASLRGKMDSLFTQGVSAQLKRRGLFTDEYLNVTVKAKPGPGRHLGQADGRSVKNSNETSPSLTSATTTERGWSAGLEGRVIIPGATTVANLGISPTVSPLQYSDTRTWKNSGGPTVTTTTGKGGSPDSQVFEHDVEFEVEITSYTRHRPWVRRLTPGSPFRVTPQVSTVAKTGDPDLPPISGKVDLWINDGTALTKDPSEFKPGKPGVISMTPNETPAIDDLLTQQQNQTAPNFLHVEAFANTEALRDEALRQLQRAAGGDAVLGLPGSEARARVDRMFSPENFRGLTPKLLKQGGTANGFRYERRVADRVGGLGMGVSLSNPKLVAVSETGGGDRTFSGGSKAGYEGTKKQSLEANVQLGLTVRPTGSDTHGQGQLFGTAKWSPWQRSSGSSHEITASVDHTNRSSSDSRTVLVQYDAKVRLIAESRQEGIVNGSISRAGADVQLPGSVFVSMTEDEARAEGLLPPVEPRTPAPGKLSAPSLVGGKSSSLGSAVLEDAPNLTKLVQDARQQLGKLGGTLLPKSVLDDSMNNLQRTLDTASPEAVTSLVDSALDGGVSLLAHDPGVLWTDNYQMLLKAKILDTQFVGVKHDGSEVDHVVNSTVTDKKNSGHGSSYGGQIRGAGRGLFQDSQPKVSGYDGAYLGASGTRAKSDQTVENKTITTALTSSSSGPSARYQHQVQFELVVARDGRTYPVASQEATVTSRSSADDQKISGNEQYHTKLYGSKTTELNAAESAPDRLEAWQREGFGPLPKSSTVEGIRGAADVRAAAIRALRLAGAGNGLTGPGTGAHNTLSSSITNETLQAHLPNMVSKPFETPDLHSSAVTGSSHASVKVYTRVVKPDLVGLSDSVKLERSDQTGSTFAGEAKETVTGEQLGNIGTGGITDPGRNTHSWGGLDVRGPVGQNDPTSSTAAAQRSVVGKDKGRTGLVGFDVEYRIVATVDGKTAAVEVRVPQSSRTRMSETDLEHSLGQPLPETLASAQDAVKKAAEDWRSAEEELEKAQRDFDDAWLSEKDNVRTTTDGARGLHLPVDGDPVQHLRQAVQTAQNDAREAGQALRAGNDEITRLNELDEQLLSLALGEEPGSVEQSDLVARAWDTQRQVQQIRNEQAQLVQQRQAAQDRAAEILAVLDEYRNNHTDHTARQDDANNRIQQAREKADEALRKWWQAKSEADNQIAAHAWPRPPENTPEQHREGTVDANDTVSGWDADTDRPYSFDPAEIQVRQITDSSGRVRAVSFLPANEHTESVERDWVAHNSGTVSTLPEGATPEKFDPLLKQASTAGAQPELSGRRFGEWADKTAAPWDDDSLFVFAHGREQSVKVTLLGGQTVRVDGDTFARIVAQAAPLAQSRSVTLIACSTGRTDGPGGLAHDFQRALRGLGGPSTVHAPTTPALFGRDSATLGQAVGATRGFTAVTDGGHFRTFGDPSAQSTTDSGPRGEEPRYSSPSELVSDLQRTAVNGPPPAPLLGPDLFGLYRAPEPPEFLRGHDFRHLTAGQGISFLDLLDLAKGYQLSREHLDPANLEDNRVWTLEKERPDDKLAAWAPGDVEPLAKTTSTPLLMHAIWLGGPLKDTGTMHAFRRNFGDAADRLGDGIVPVLWTDVPRWQTELALTTAAPEEGPDPLHDVRDLLRWAAEHRVQLINVDEVFTSEHPMRAQEFYLSELAKQTGPGFAAASDILRLELMHRFGGLYTDGDNVVHGLDDVVRAAESDAGYAVHRVGGNIANSAFTMAKGHPFAASYLDQLRENYGQTQANLMPREVDSLGQGFFATPMGRVHRQSVMYRTGPVAMTETARRIGLNSALELPGMTQIRMNSDHSWLLPPQGDPAPLADRFETRELTQRVIQTLVRGLHNRDGDLHLTAVEPAVRRHADPDLVWQAALSYIAADPELSALVRTVTDRSSYTGEVHDVPLPPAARALLTIDDSHVHYHLGEVQRAATLRAADAVLVADSPAPLENLISALRATNDPLPPIVVTGTGPDGRAHATAAARELAGNLADALGADVLDRVPVKIRVSEGDGQVRITFRPPTGAAVEMSTGTPTPRVFRGLDDGPAPATPRPWTHNGRTVGVHYSPPDVSVPNGQSVLTTDPAATRAFTEQLRTEGSDRPVDAAPVRLSAADHPTADFLLSDGTAETDLLLEELVRTATHRWWFRPTPPVGPIALSDRDGTAKLLGWVLAELGRGESAASLAEDVARHERPDLIWTAARELAALSPLHDDLAEQHAVLHLHGVTDTLLGKPDASAVLSDLAKSTRDGADVARIAEAVEVLDRHDALAPILNAPGGRSLLLEEISRLGDRPNPDGYARDLAAALHELAARNLPADTFRTALRTALDGPGTRPAPHRLSVVGLGWLDRWHTAAAIRRYQAEERAASARQAAELAELTEGSPRHA</sequence>
<feature type="compositionally biased region" description="Polar residues" evidence="2">
    <location>
        <begin position="605"/>
        <end position="624"/>
    </location>
</feature>
<feature type="compositionally biased region" description="Low complexity" evidence="2">
    <location>
        <begin position="510"/>
        <end position="520"/>
    </location>
</feature>
<feature type="compositionally biased region" description="Low complexity" evidence="2">
    <location>
        <begin position="1274"/>
        <end position="1287"/>
    </location>
</feature>
<name>A0A2N3WVP7_9PSEU</name>
<feature type="compositionally biased region" description="Gly residues" evidence="2">
    <location>
        <begin position="335"/>
        <end position="355"/>
    </location>
</feature>
<keyword evidence="1" id="KW-0175">Coiled coil</keyword>
<evidence type="ECO:0000259" key="4">
    <source>
        <dbReference type="Pfam" id="PF25547"/>
    </source>
</evidence>
<feature type="compositionally biased region" description="Basic and acidic residues" evidence="2">
    <location>
        <begin position="2081"/>
        <end position="2093"/>
    </location>
</feature>
<feature type="compositionally biased region" description="Basic and acidic residues" evidence="2">
    <location>
        <begin position="1179"/>
        <end position="1190"/>
    </location>
</feature>
<feature type="compositionally biased region" description="Low complexity" evidence="2">
    <location>
        <begin position="1126"/>
        <end position="1138"/>
    </location>
</feature>
<dbReference type="Gene3D" id="3.90.550.20">
    <property type="match status" value="1"/>
</dbReference>
<feature type="compositionally biased region" description="Low complexity" evidence="2">
    <location>
        <begin position="899"/>
        <end position="931"/>
    </location>
</feature>
<feature type="compositionally biased region" description="Polar residues" evidence="2">
    <location>
        <begin position="1758"/>
        <end position="1769"/>
    </location>
</feature>
<feature type="region of interest" description="Disordered" evidence="2">
    <location>
        <begin position="3042"/>
        <end position="3068"/>
    </location>
</feature>
<feature type="compositionally biased region" description="Polar residues" evidence="2">
    <location>
        <begin position="1262"/>
        <end position="1273"/>
    </location>
</feature>
<feature type="domain" description="Outer membrane channel protein CpnT-like N-terminal" evidence="4">
    <location>
        <begin position="10"/>
        <end position="129"/>
    </location>
</feature>
<feature type="region of interest" description="Disordered" evidence="2">
    <location>
        <begin position="3323"/>
        <end position="3345"/>
    </location>
</feature>
<feature type="region of interest" description="Disordered" evidence="2">
    <location>
        <begin position="1757"/>
        <end position="1803"/>
    </location>
</feature>
<feature type="compositionally biased region" description="Polar residues" evidence="2">
    <location>
        <begin position="1051"/>
        <end position="1062"/>
    </location>
</feature>
<feature type="compositionally biased region" description="Low complexity" evidence="2">
    <location>
        <begin position="356"/>
        <end position="365"/>
    </location>
</feature>
<feature type="compositionally biased region" description="Low complexity" evidence="2">
    <location>
        <begin position="1003"/>
        <end position="1026"/>
    </location>
</feature>
<feature type="region of interest" description="Disordered" evidence="2">
    <location>
        <begin position="4119"/>
        <end position="4144"/>
    </location>
</feature>
<evidence type="ECO:0000313" key="6">
    <source>
        <dbReference type="Proteomes" id="UP000233750"/>
    </source>
</evidence>
<feature type="compositionally biased region" description="Pro residues" evidence="2">
    <location>
        <begin position="932"/>
        <end position="942"/>
    </location>
</feature>
<dbReference type="GO" id="GO:0016757">
    <property type="term" value="F:glycosyltransferase activity"/>
    <property type="evidence" value="ECO:0007669"/>
    <property type="project" value="InterPro"/>
</dbReference>
<feature type="compositionally biased region" description="Gly residues" evidence="2">
    <location>
        <begin position="283"/>
        <end position="293"/>
    </location>
</feature>
<feature type="compositionally biased region" description="Low complexity" evidence="2">
    <location>
        <begin position="1232"/>
        <end position="1246"/>
    </location>
</feature>
<feature type="region of interest" description="Disordered" evidence="2">
    <location>
        <begin position="3270"/>
        <end position="3289"/>
    </location>
</feature>
<feature type="compositionally biased region" description="Low complexity" evidence="2">
    <location>
        <begin position="414"/>
        <end position="427"/>
    </location>
</feature>
<feature type="compositionally biased region" description="Low complexity" evidence="2">
    <location>
        <begin position="386"/>
        <end position="406"/>
    </location>
</feature>
<comment type="caution">
    <text evidence="5">The sequence shown here is derived from an EMBL/GenBank/DDBJ whole genome shotgun (WGS) entry which is preliminary data.</text>
</comment>
<feature type="compositionally biased region" description="Polar residues" evidence="2">
    <location>
        <begin position="662"/>
        <end position="673"/>
    </location>
</feature>
<feature type="compositionally biased region" description="Polar residues" evidence="2">
    <location>
        <begin position="1096"/>
        <end position="1112"/>
    </location>
</feature>
<evidence type="ECO:0000313" key="5">
    <source>
        <dbReference type="EMBL" id="PKV97956.1"/>
    </source>
</evidence>
<evidence type="ECO:0000259" key="3">
    <source>
        <dbReference type="Pfam" id="PF12919"/>
    </source>
</evidence>
<keyword evidence="6" id="KW-1185">Reference proteome</keyword>
<feature type="compositionally biased region" description="Low complexity" evidence="2">
    <location>
        <begin position="435"/>
        <end position="464"/>
    </location>
</feature>
<organism evidence="5 6">
    <name type="scientific">Amycolatopsis echigonensis</name>
    <dbReference type="NCBI Taxonomy" id="2576905"/>
    <lineage>
        <taxon>Bacteria</taxon>
        <taxon>Bacillati</taxon>
        <taxon>Actinomycetota</taxon>
        <taxon>Actinomycetes</taxon>
        <taxon>Pseudonocardiales</taxon>
        <taxon>Pseudonocardiaceae</taxon>
        <taxon>Amycolatopsis</taxon>
    </lineage>
</organism>
<dbReference type="InterPro" id="IPR024770">
    <property type="entry name" value="TcdA/TcdB_cat"/>
</dbReference>
<feature type="domain" description="GT44" evidence="3">
    <location>
        <begin position="4574"/>
        <end position="4688"/>
    </location>
</feature>
<feature type="compositionally biased region" description="Polar residues" evidence="2">
    <location>
        <begin position="3325"/>
        <end position="3335"/>
    </location>
</feature>
<protein>
    <submittedName>
        <fullName evidence="5">Uncharacterized protein</fullName>
    </submittedName>
</protein>
<feature type="compositionally biased region" description="Basic and acidic residues" evidence="2">
    <location>
        <begin position="2035"/>
        <end position="2050"/>
    </location>
</feature>
<accession>A0A2N3WVP7</accession>
<evidence type="ECO:0000256" key="2">
    <source>
        <dbReference type="SAM" id="MobiDB-lite"/>
    </source>
</evidence>
<feature type="compositionally biased region" description="Polar residues" evidence="2">
    <location>
        <begin position="1221"/>
        <end position="1231"/>
    </location>
</feature>
<reference evidence="5 6" key="1">
    <citation type="submission" date="2017-12" db="EMBL/GenBank/DDBJ databases">
        <title>Sequencing the genomes of 1000 Actinobacteria strains.</title>
        <authorList>
            <person name="Klenk H.-P."/>
        </authorList>
    </citation>
    <scope>NUCLEOTIDE SEQUENCE [LARGE SCALE GENOMIC DNA]</scope>
    <source>
        <strain evidence="5 6">DSM 45165</strain>
    </source>
</reference>
<feature type="region of interest" description="Disordered" evidence="2">
    <location>
        <begin position="3404"/>
        <end position="3424"/>
    </location>
</feature>
<dbReference type="Pfam" id="PF12919">
    <property type="entry name" value="TcdA_TcdB"/>
    <property type="match status" value="1"/>
</dbReference>
<feature type="compositionally biased region" description="Gly residues" evidence="2">
    <location>
        <begin position="367"/>
        <end position="385"/>
    </location>
</feature>
<dbReference type="Proteomes" id="UP000233750">
    <property type="component" value="Unassembled WGS sequence"/>
</dbReference>
<feature type="compositionally biased region" description="Low complexity" evidence="2">
    <location>
        <begin position="800"/>
        <end position="813"/>
    </location>
</feature>
<feature type="region of interest" description="Disordered" evidence="2">
    <location>
        <begin position="4356"/>
        <end position="4387"/>
    </location>
</feature>
<dbReference type="EMBL" id="PJMY01000003">
    <property type="protein sequence ID" value="PKV97956.1"/>
    <property type="molecule type" value="Genomic_DNA"/>
</dbReference>
<feature type="coiled-coil region" evidence="1">
    <location>
        <begin position="3917"/>
        <end position="3944"/>
    </location>
</feature>
<feature type="region of interest" description="Disordered" evidence="2">
    <location>
        <begin position="276"/>
        <end position="1342"/>
    </location>
</feature>
<dbReference type="Pfam" id="PF25547">
    <property type="entry name" value="WXG100_2"/>
    <property type="match status" value="1"/>
</dbReference>
<feature type="compositionally biased region" description="Polar residues" evidence="2">
    <location>
        <begin position="630"/>
        <end position="639"/>
    </location>
</feature>
<feature type="coiled-coil region" evidence="1">
    <location>
        <begin position="4041"/>
        <end position="4103"/>
    </location>
</feature>
<evidence type="ECO:0000256" key="1">
    <source>
        <dbReference type="SAM" id="Coils"/>
    </source>
</evidence>
<dbReference type="InterPro" id="IPR029044">
    <property type="entry name" value="Nucleotide-diphossugar_trans"/>
</dbReference>
<feature type="compositionally biased region" description="Polar residues" evidence="2">
    <location>
        <begin position="2991"/>
        <end position="3009"/>
    </location>
</feature>
<dbReference type="SUPFAM" id="SSF53448">
    <property type="entry name" value="Nucleotide-diphospho-sugar transferases"/>
    <property type="match status" value="1"/>
</dbReference>
<feature type="compositionally biased region" description="Pro residues" evidence="2">
    <location>
        <begin position="1298"/>
        <end position="1308"/>
    </location>
</feature>
<feature type="compositionally biased region" description="Low complexity" evidence="2">
    <location>
        <begin position="1191"/>
        <end position="1204"/>
    </location>
</feature>
<feature type="compositionally biased region" description="Polar residues" evidence="2">
    <location>
        <begin position="741"/>
        <end position="754"/>
    </location>
</feature>
<feature type="compositionally biased region" description="Polar residues" evidence="2">
    <location>
        <begin position="773"/>
        <end position="786"/>
    </location>
</feature>
<proteinExistence type="predicted"/>
<feature type="region of interest" description="Disordered" evidence="2">
    <location>
        <begin position="2974"/>
        <end position="3009"/>
    </location>
</feature>
<feature type="region of interest" description="Disordered" evidence="2">
    <location>
        <begin position="2022"/>
        <end position="2111"/>
    </location>
</feature>